<evidence type="ECO:0008006" key="4">
    <source>
        <dbReference type="Google" id="ProtNLM"/>
    </source>
</evidence>
<evidence type="ECO:0000313" key="2">
    <source>
        <dbReference type="EMBL" id="RJE85409.1"/>
    </source>
</evidence>
<name>A0A418SWS7_9RHOB</name>
<evidence type="ECO:0000313" key="3">
    <source>
        <dbReference type="Proteomes" id="UP000284202"/>
    </source>
</evidence>
<organism evidence="2 3">
    <name type="scientific">Paracoccus onubensis</name>
    <dbReference type="NCBI Taxonomy" id="1675788"/>
    <lineage>
        <taxon>Bacteria</taxon>
        <taxon>Pseudomonadati</taxon>
        <taxon>Pseudomonadota</taxon>
        <taxon>Alphaproteobacteria</taxon>
        <taxon>Rhodobacterales</taxon>
        <taxon>Paracoccaceae</taxon>
        <taxon>Paracoccus</taxon>
    </lineage>
</organism>
<dbReference type="EMBL" id="QZCG01000006">
    <property type="protein sequence ID" value="RJE85409.1"/>
    <property type="molecule type" value="Genomic_DNA"/>
</dbReference>
<accession>A0A418SWS7</accession>
<comment type="caution">
    <text evidence="2">The sequence shown here is derived from an EMBL/GenBank/DDBJ whole genome shotgun (WGS) entry which is preliminary data.</text>
</comment>
<feature type="chain" id="PRO_5019047670" description="17 kDa surface antigen" evidence="1">
    <location>
        <begin position="20"/>
        <end position="76"/>
    </location>
</feature>
<keyword evidence="3" id="KW-1185">Reference proteome</keyword>
<proteinExistence type="predicted"/>
<keyword evidence="1" id="KW-0732">Signal</keyword>
<gene>
    <name evidence="2" type="ORF">D3P04_10400</name>
</gene>
<dbReference type="PROSITE" id="PS51257">
    <property type="entry name" value="PROKAR_LIPOPROTEIN"/>
    <property type="match status" value="1"/>
</dbReference>
<sequence>MAIKILLAGAVGTALLAGCANQTGRATEIDRTAMGAAAGGVLTAALGGDESDIYKGAAAGALGGALCNDVGVAACQ</sequence>
<protein>
    <recommendedName>
        <fullName evidence="4">17 kDa surface antigen</fullName>
    </recommendedName>
</protein>
<evidence type="ECO:0000256" key="1">
    <source>
        <dbReference type="SAM" id="SignalP"/>
    </source>
</evidence>
<dbReference type="RefSeq" id="WP_119748562.1">
    <property type="nucleotide sequence ID" value="NZ_QZCG01000006.1"/>
</dbReference>
<dbReference type="AlphaFoldDB" id="A0A418SWS7"/>
<feature type="signal peptide" evidence="1">
    <location>
        <begin position="1"/>
        <end position="19"/>
    </location>
</feature>
<dbReference type="Proteomes" id="UP000284202">
    <property type="component" value="Unassembled WGS sequence"/>
</dbReference>
<reference evidence="3" key="1">
    <citation type="submission" date="2018-09" db="EMBL/GenBank/DDBJ databases">
        <title>Acidovorax cavernicola nov. sp. isolated from Gruta de las Maravillas (Aracena, Spain).</title>
        <authorList>
            <person name="Jurado V."/>
            <person name="Gutierrez-Patricio S."/>
            <person name="Gonzalez-Pimentel J.L."/>
            <person name="Miller A.Z."/>
            <person name="Laiz L."/>
            <person name="Saiz-Jimenez C."/>
        </authorList>
    </citation>
    <scope>NUCLEOTIDE SEQUENCE [LARGE SCALE GENOMIC DNA]</scope>
    <source>
        <strain evidence="3">1011MAR3C25</strain>
    </source>
</reference>